<dbReference type="EMBL" id="LIUF01000001">
    <property type="protein sequence ID" value="KOX94910.1"/>
    <property type="molecule type" value="Genomic_DNA"/>
</dbReference>
<keyword evidence="7" id="KW-0411">Iron-sulfur</keyword>
<evidence type="ECO:0000256" key="1">
    <source>
        <dbReference type="ARBA" id="ARBA00007874"/>
    </source>
</evidence>
<organism evidence="10 12">
    <name type="scientific">Haloarcula rubripromontorii</name>
    <dbReference type="NCBI Taxonomy" id="1705562"/>
    <lineage>
        <taxon>Archaea</taxon>
        <taxon>Methanobacteriati</taxon>
        <taxon>Methanobacteriota</taxon>
        <taxon>Stenosarchaea group</taxon>
        <taxon>Halobacteria</taxon>
        <taxon>Halobacteriales</taxon>
        <taxon>Haloarculaceae</taxon>
        <taxon>Haloarcula</taxon>
    </lineage>
</organism>
<keyword evidence="6" id="KW-0408">Iron</keyword>
<dbReference type="PROSITE" id="PS51085">
    <property type="entry name" value="2FE2S_FER_2"/>
    <property type="match status" value="1"/>
</dbReference>
<dbReference type="RefSeq" id="WP_004516503.1">
    <property type="nucleotide sequence ID" value="NZ_LIUF01000001.1"/>
</dbReference>
<dbReference type="PATRIC" id="fig|1705562.3.peg.1628"/>
<evidence type="ECO:0000256" key="7">
    <source>
        <dbReference type="ARBA" id="ARBA00023014"/>
    </source>
</evidence>
<dbReference type="Proteomes" id="UP000610611">
    <property type="component" value="Unassembled WGS sequence"/>
</dbReference>
<dbReference type="GO" id="GO:0046872">
    <property type="term" value="F:metal ion binding"/>
    <property type="evidence" value="ECO:0007669"/>
    <property type="project" value="UniProtKB-KW"/>
</dbReference>
<dbReference type="STRING" id="1705562.AMS69_03360"/>
<comment type="cofactor">
    <cofactor evidence="8">
        <name>[2Fe-2S] cluster</name>
        <dbReference type="ChEBI" id="CHEBI:190135"/>
    </cofactor>
</comment>
<dbReference type="PANTHER" id="PTHR43112">
    <property type="entry name" value="FERREDOXIN"/>
    <property type="match status" value="1"/>
</dbReference>
<dbReference type="InterPro" id="IPR036010">
    <property type="entry name" value="2Fe-2S_ferredoxin-like_sf"/>
</dbReference>
<evidence type="ECO:0000256" key="6">
    <source>
        <dbReference type="ARBA" id="ARBA00023004"/>
    </source>
</evidence>
<keyword evidence="2" id="KW-0813">Transport</keyword>
<reference evidence="10 12" key="1">
    <citation type="submission" date="2015-08" db="EMBL/GenBank/DDBJ databases">
        <title>Genomes of Isolates from Cabo Rojo, PR.</title>
        <authorList>
            <person name="Sanchez-Nieves R.L."/>
            <person name="Montalvo-Rodriguez R."/>
        </authorList>
    </citation>
    <scope>NUCLEOTIDE SEQUENCE [LARGE SCALE GENOMIC DNA]</scope>
    <source>
        <strain evidence="10 12">SL3</strain>
    </source>
</reference>
<protein>
    <submittedName>
        <fullName evidence="11">2Fe-2S iron-sulfur cluster binding domain-containing protein</fullName>
    </submittedName>
    <submittedName>
        <fullName evidence="10">Ferredoxin</fullName>
    </submittedName>
</protein>
<dbReference type="Gene3D" id="3.10.20.30">
    <property type="match status" value="1"/>
</dbReference>
<dbReference type="InterPro" id="IPR001041">
    <property type="entry name" value="2Fe-2S_ferredoxin-type"/>
</dbReference>
<dbReference type="EMBL" id="WOWB01000001">
    <property type="protein sequence ID" value="NLV05116.1"/>
    <property type="molecule type" value="Genomic_DNA"/>
</dbReference>
<keyword evidence="3" id="KW-0001">2Fe-2S</keyword>
<dbReference type="InterPro" id="IPR006058">
    <property type="entry name" value="2Fe2S_fd_BS"/>
</dbReference>
<gene>
    <name evidence="10" type="ORF">AMS69_03360</name>
    <name evidence="11" type="ORF">GOC83_03040</name>
</gene>
<dbReference type="SUPFAM" id="SSF54292">
    <property type="entry name" value="2Fe-2S ferredoxin-like"/>
    <property type="match status" value="1"/>
</dbReference>
<accession>A0A0N1IUR6</accession>
<dbReference type="PANTHER" id="PTHR43112:SF3">
    <property type="entry name" value="FERREDOXIN-2, CHLOROPLASTIC"/>
    <property type="match status" value="1"/>
</dbReference>
<dbReference type="InterPro" id="IPR053441">
    <property type="entry name" value="2Fe2S_Ferredoxin"/>
</dbReference>
<keyword evidence="4" id="KW-0479">Metal-binding</keyword>
<evidence type="ECO:0000313" key="10">
    <source>
        <dbReference type="EMBL" id="KOX94910.1"/>
    </source>
</evidence>
<dbReference type="Pfam" id="PF00111">
    <property type="entry name" value="Fer2"/>
    <property type="match status" value="1"/>
</dbReference>
<evidence type="ECO:0000259" key="9">
    <source>
        <dbReference type="PROSITE" id="PS51085"/>
    </source>
</evidence>
<dbReference type="GO" id="GO:0051537">
    <property type="term" value="F:2 iron, 2 sulfur cluster binding"/>
    <property type="evidence" value="ECO:0007669"/>
    <property type="project" value="UniProtKB-KW"/>
</dbReference>
<dbReference type="CDD" id="cd00207">
    <property type="entry name" value="fer2"/>
    <property type="match status" value="1"/>
</dbReference>
<dbReference type="Proteomes" id="UP000037729">
    <property type="component" value="Unassembled WGS sequence"/>
</dbReference>
<feature type="domain" description="2Fe-2S ferredoxin-type" evidence="9">
    <location>
        <begin position="29"/>
        <end position="120"/>
    </location>
</feature>
<proteinExistence type="inferred from homology"/>
<dbReference type="OrthoDB" id="195646at2157"/>
<evidence type="ECO:0000256" key="3">
    <source>
        <dbReference type="ARBA" id="ARBA00022714"/>
    </source>
</evidence>
<evidence type="ECO:0000256" key="5">
    <source>
        <dbReference type="ARBA" id="ARBA00022982"/>
    </source>
</evidence>
<sequence>MPTVEYLNYEVVDDNGWDMYDDDVFAEASDLDLDDEDHGSLDVNEGEYILEAAEAQGYDWPFSCRAGACANCAAIVLEGDIDMDMQQILSDEEVDDKNVRLTCIGSPDADEVKIVYNAKHLDYLQNRVI</sequence>
<evidence type="ECO:0000256" key="2">
    <source>
        <dbReference type="ARBA" id="ARBA00022448"/>
    </source>
</evidence>
<evidence type="ECO:0000313" key="12">
    <source>
        <dbReference type="Proteomes" id="UP000037729"/>
    </source>
</evidence>
<keyword evidence="12" id="KW-1185">Reference proteome</keyword>
<dbReference type="NCBIfam" id="NF041393">
    <property type="entry name" value="Frdxn_Halo"/>
    <property type="match status" value="1"/>
</dbReference>
<dbReference type="InterPro" id="IPR012675">
    <property type="entry name" value="Beta-grasp_dom_sf"/>
</dbReference>
<dbReference type="AlphaFoldDB" id="A0A0N1IUR6"/>
<evidence type="ECO:0000313" key="11">
    <source>
        <dbReference type="EMBL" id="NLV05116.1"/>
    </source>
</evidence>
<evidence type="ECO:0000256" key="8">
    <source>
        <dbReference type="ARBA" id="ARBA00034078"/>
    </source>
</evidence>
<name>A0A0N1IUR6_9EURY</name>
<comment type="caution">
    <text evidence="10">The sequence shown here is derived from an EMBL/GenBank/DDBJ whole genome shotgun (WGS) entry which is preliminary data.</text>
</comment>
<dbReference type="PROSITE" id="PS00197">
    <property type="entry name" value="2FE2S_FER_1"/>
    <property type="match status" value="1"/>
</dbReference>
<evidence type="ECO:0000256" key="4">
    <source>
        <dbReference type="ARBA" id="ARBA00022723"/>
    </source>
</evidence>
<comment type="similarity">
    <text evidence="1">Belongs to the 2Fe2S plant-type ferredoxin family.</text>
</comment>
<keyword evidence="5" id="KW-0249">Electron transport</keyword>
<reference evidence="11" key="2">
    <citation type="submission" date="2019-12" db="EMBL/GenBank/DDBJ databases">
        <title>The whole-genome sequencing of Haloarcula japonica strain pws8.</title>
        <authorList>
            <person name="Verma D.K."/>
            <person name="Gopal K."/>
            <person name="Prasad E.S."/>
        </authorList>
    </citation>
    <scope>NUCLEOTIDE SEQUENCE</scope>
    <source>
        <strain evidence="11">Pws8</strain>
    </source>
</reference>